<evidence type="ECO:0000313" key="3">
    <source>
        <dbReference type="Proteomes" id="UP000594261"/>
    </source>
</evidence>
<protein>
    <recommendedName>
        <fullName evidence="1">Serine aminopeptidase S33 domain-containing protein</fullName>
    </recommendedName>
</protein>
<evidence type="ECO:0000259" key="1">
    <source>
        <dbReference type="Pfam" id="PF12146"/>
    </source>
</evidence>
<dbReference type="Gramene" id="QL05p062463:mrna">
    <property type="protein sequence ID" value="QL05p062463:mrna"/>
    <property type="gene ID" value="QL05p062463"/>
</dbReference>
<name>A0A7N2LR37_QUELO</name>
<dbReference type="Proteomes" id="UP000594261">
    <property type="component" value="Chromosome 5"/>
</dbReference>
<organism evidence="2 3">
    <name type="scientific">Quercus lobata</name>
    <name type="common">Valley oak</name>
    <dbReference type="NCBI Taxonomy" id="97700"/>
    <lineage>
        <taxon>Eukaryota</taxon>
        <taxon>Viridiplantae</taxon>
        <taxon>Streptophyta</taxon>
        <taxon>Embryophyta</taxon>
        <taxon>Tracheophyta</taxon>
        <taxon>Spermatophyta</taxon>
        <taxon>Magnoliopsida</taxon>
        <taxon>eudicotyledons</taxon>
        <taxon>Gunneridae</taxon>
        <taxon>Pentapetalae</taxon>
        <taxon>rosids</taxon>
        <taxon>fabids</taxon>
        <taxon>Fagales</taxon>
        <taxon>Fagaceae</taxon>
        <taxon>Quercus</taxon>
    </lineage>
</organism>
<reference evidence="2 3" key="1">
    <citation type="journal article" date="2016" name="G3 (Bethesda)">
        <title>First Draft Assembly and Annotation of the Genome of a California Endemic Oak Quercus lobata Nee (Fagaceae).</title>
        <authorList>
            <person name="Sork V.L."/>
            <person name="Fitz-Gibbon S.T."/>
            <person name="Puiu D."/>
            <person name="Crepeau M."/>
            <person name="Gugger P.F."/>
            <person name="Sherman R."/>
            <person name="Stevens K."/>
            <person name="Langley C.H."/>
            <person name="Pellegrini M."/>
            <person name="Salzberg S.L."/>
        </authorList>
    </citation>
    <scope>NUCLEOTIDE SEQUENCE [LARGE SCALE GENOMIC DNA]</scope>
    <source>
        <strain evidence="2 3">cv. SW786</strain>
    </source>
</reference>
<evidence type="ECO:0000313" key="2">
    <source>
        <dbReference type="EnsemblPlants" id="QL05p062463:mrna"/>
    </source>
</evidence>
<dbReference type="InParanoid" id="A0A7N2LR37"/>
<dbReference type="PANTHER" id="PTHR11614">
    <property type="entry name" value="PHOSPHOLIPASE-RELATED"/>
    <property type="match status" value="1"/>
</dbReference>
<dbReference type="EMBL" id="LRBV02000005">
    <property type="status" value="NOT_ANNOTATED_CDS"/>
    <property type="molecule type" value="Genomic_DNA"/>
</dbReference>
<dbReference type="EnsemblPlants" id="QL05p062463:mrna">
    <property type="protein sequence ID" value="QL05p062463:mrna"/>
    <property type="gene ID" value="QL05p062463"/>
</dbReference>
<dbReference type="InterPro" id="IPR022742">
    <property type="entry name" value="Hydrolase_4"/>
</dbReference>
<dbReference type="InterPro" id="IPR029058">
    <property type="entry name" value="AB_hydrolase_fold"/>
</dbReference>
<dbReference type="InterPro" id="IPR051044">
    <property type="entry name" value="MAG_DAG_Lipase"/>
</dbReference>
<feature type="domain" description="Serine aminopeptidase S33" evidence="1">
    <location>
        <begin position="86"/>
        <end position="184"/>
    </location>
</feature>
<dbReference type="Gene3D" id="3.40.50.1820">
    <property type="entry name" value="alpha/beta hydrolase"/>
    <property type="match status" value="1"/>
</dbReference>
<keyword evidence="3" id="KW-1185">Reference proteome</keyword>
<accession>A0A7N2LR37</accession>
<reference evidence="2" key="2">
    <citation type="submission" date="2021-01" db="UniProtKB">
        <authorList>
            <consortium name="EnsemblPlants"/>
        </authorList>
    </citation>
    <scope>IDENTIFICATION</scope>
</reference>
<dbReference type="AlphaFoldDB" id="A0A7N2LR37"/>
<dbReference type="Pfam" id="PF12146">
    <property type="entry name" value="Hydrolase_4"/>
    <property type="match status" value="1"/>
</dbReference>
<proteinExistence type="predicted"/>
<sequence>MVPANEPPMIKSGVEIENDKDREYYDSVTPLNPVPDASESSPYGDLTREEFYKNHQILHKESFMLNQQNMKICTQSWRPNSTLQLKGLVAMLHGYNSESSWLFELTAVAIAKAGFLVCAIDLQGHGYSDGLPGHIPNIEPIVCDCVQFFDSIKVDHPKLLRFIYGESLGGAIAILVCLKQKKRMEWLNFEWFNVWNFG</sequence>
<dbReference type="SUPFAM" id="SSF53474">
    <property type="entry name" value="alpha/beta-Hydrolases"/>
    <property type="match status" value="1"/>
</dbReference>
<dbReference type="OMA" id="TNICERN"/>